<evidence type="ECO:0000256" key="2">
    <source>
        <dbReference type="PROSITE-ProRule" id="PRU00335"/>
    </source>
</evidence>
<dbReference type="Proteomes" id="UP000078368">
    <property type="component" value="Unassembled WGS sequence"/>
</dbReference>
<dbReference type="OrthoDB" id="6929199at2"/>
<dbReference type="GO" id="GO:0003677">
    <property type="term" value="F:DNA binding"/>
    <property type="evidence" value="ECO:0007669"/>
    <property type="project" value="UniProtKB-UniRule"/>
</dbReference>
<protein>
    <submittedName>
        <fullName evidence="4">TetR family transcriptional regulator</fullName>
    </submittedName>
</protein>
<dbReference type="Pfam" id="PF00440">
    <property type="entry name" value="TetR_N"/>
    <property type="match status" value="1"/>
</dbReference>
<dbReference type="EMBL" id="LVZK01000001">
    <property type="protein sequence ID" value="OAP86739.1"/>
    <property type="molecule type" value="Genomic_DNA"/>
</dbReference>
<feature type="DNA-binding region" description="H-T-H motif" evidence="2">
    <location>
        <begin position="44"/>
        <end position="63"/>
    </location>
</feature>
<dbReference type="RefSeq" id="WP_009198943.1">
    <property type="nucleotide sequence ID" value="NZ_LVZK01000001.1"/>
</dbReference>
<reference evidence="4 5" key="1">
    <citation type="submission" date="2016-04" db="EMBL/GenBank/DDBJ databases">
        <title>Peptidophaga gingivicola gen. nov., sp. nov., isolated from human subgingival plaque.</title>
        <authorList>
            <person name="Beall C.J."/>
            <person name="Mokrzan E.M."/>
            <person name="Griffen A.L."/>
            <person name="Leys E.J."/>
        </authorList>
    </citation>
    <scope>NUCLEOTIDE SEQUENCE [LARGE SCALE GENOMIC DNA]</scope>
    <source>
        <strain evidence="4 5">BA112</strain>
    </source>
</reference>
<evidence type="ECO:0000313" key="4">
    <source>
        <dbReference type="EMBL" id="OAP86739.1"/>
    </source>
</evidence>
<sequence>MRASDELGAASSGGAATLKGEARRRQIVEAAAALVREGGPSSVSHRAVARRAGCSLSATTYYFEGLEDLLHQAGALNISLWASRAERVAERVESRAAEDVAMAERVEAILSATLPSGQALIGHYAQLISAGDFAPVASAYRTGRSRLNAAVARVLAHLRIDLTADLVIAVVDGAAVSALSEGRDVKATARELLEFVCRRS</sequence>
<gene>
    <name evidence="4" type="ORF">A4H34_06405</name>
</gene>
<dbReference type="InterPro" id="IPR009057">
    <property type="entry name" value="Homeodomain-like_sf"/>
</dbReference>
<keyword evidence="5" id="KW-1185">Reference proteome</keyword>
<organism evidence="4 5">
    <name type="scientific">Peptidiphaga gingivicola</name>
    <dbReference type="NCBI Taxonomy" id="2741497"/>
    <lineage>
        <taxon>Bacteria</taxon>
        <taxon>Bacillati</taxon>
        <taxon>Actinomycetota</taxon>
        <taxon>Actinomycetes</taxon>
        <taxon>Actinomycetales</taxon>
        <taxon>Actinomycetaceae</taxon>
        <taxon>Peptidiphaga</taxon>
    </lineage>
</organism>
<dbReference type="SUPFAM" id="SSF46689">
    <property type="entry name" value="Homeodomain-like"/>
    <property type="match status" value="1"/>
</dbReference>
<proteinExistence type="predicted"/>
<feature type="domain" description="HTH tetR-type" evidence="3">
    <location>
        <begin position="21"/>
        <end position="81"/>
    </location>
</feature>
<dbReference type="AlphaFoldDB" id="A0A179B5U2"/>
<evidence type="ECO:0000259" key="3">
    <source>
        <dbReference type="PROSITE" id="PS50977"/>
    </source>
</evidence>
<comment type="caution">
    <text evidence="4">The sequence shown here is derived from an EMBL/GenBank/DDBJ whole genome shotgun (WGS) entry which is preliminary data.</text>
</comment>
<dbReference type="STRING" id="1823756.A4H34_06405"/>
<dbReference type="Gene3D" id="1.10.357.10">
    <property type="entry name" value="Tetracycline Repressor, domain 2"/>
    <property type="match status" value="1"/>
</dbReference>
<name>A0A179B5U2_9ACTO</name>
<dbReference type="InterPro" id="IPR001647">
    <property type="entry name" value="HTH_TetR"/>
</dbReference>
<evidence type="ECO:0000256" key="1">
    <source>
        <dbReference type="ARBA" id="ARBA00023125"/>
    </source>
</evidence>
<accession>A0A179B5U2</accession>
<evidence type="ECO:0000313" key="5">
    <source>
        <dbReference type="Proteomes" id="UP000078368"/>
    </source>
</evidence>
<dbReference type="PROSITE" id="PS50977">
    <property type="entry name" value="HTH_TETR_2"/>
    <property type="match status" value="1"/>
</dbReference>
<keyword evidence="1 2" id="KW-0238">DNA-binding</keyword>